<feature type="transmembrane region" description="Helical" evidence="3">
    <location>
        <begin position="164"/>
        <end position="192"/>
    </location>
</feature>
<keyword evidence="5" id="KW-1185">Reference proteome</keyword>
<evidence type="ECO:0000313" key="4">
    <source>
        <dbReference type="EMBL" id="QFG03088.1"/>
    </source>
</evidence>
<keyword evidence="3" id="KW-0812">Transmembrane</keyword>
<proteinExistence type="inferred from homology"/>
<feature type="transmembrane region" description="Helical" evidence="3">
    <location>
        <begin position="33"/>
        <end position="55"/>
    </location>
</feature>
<dbReference type="Pfam" id="PF01066">
    <property type="entry name" value="CDP-OH_P_transf"/>
    <property type="match status" value="1"/>
</dbReference>
<keyword evidence="3" id="KW-0472">Membrane</keyword>
<keyword evidence="3" id="KW-1133">Transmembrane helix</keyword>
<dbReference type="EMBL" id="CP042829">
    <property type="protein sequence ID" value="QFG03088.1"/>
    <property type="molecule type" value="Genomic_DNA"/>
</dbReference>
<evidence type="ECO:0000256" key="1">
    <source>
        <dbReference type="ARBA" id="ARBA00022679"/>
    </source>
</evidence>
<name>A0ABX6C1G2_9CHLR</name>
<dbReference type="InterPro" id="IPR048254">
    <property type="entry name" value="CDP_ALCOHOL_P_TRANSF_CS"/>
</dbReference>
<reference evidence="4 5" key="1">
    <citation type="submission" date="2019-10" db="EMBL/GenBank/DDBJ databases">
        <title>Thermopilla bonchosmolovskayae gen. nov., sp. nov., a moderately thermophilic Chloroflexi bacterium from a Chukotka hot spring (Arctic, Russia), representing a novel classis Thermopillaia, which include previously uncultivated lineage OLB14.</title>
        <authorList>
            <person name="Kochetkova T.V."/>
            <person name="Zayulina K.S."/>
            <person name="Zhigarkov V.S."/>
            <person name="Minaev N.V."/>
            <person name="Novikov A."/>
            <person name="Toshchakov S.V."/>
            <person name="Elcheninov A.G."/>
            <person name="Kublanov I.V."/>
        </authorList>
    </citation>
    <scope>NUCLEOTIDE SEQUENCE [LARGE SCALE GENOMIC DNA]</scope>
    <source>
        <strain evidence="4 5">3753O</strain>
    </source>
</reference>
<accession>A0ABX6C1G2</accession>
<evidence type="ECO:0000313" key="5">
    <source>
        <dbReference type="Proteomes" id="UP000326331"/>
    </source>
</evidence>
<organism evidence="4 5">
    <name type="scientific">Tepidiforma bonchosmolovskayae</name>
    <dbReference type="NCBI Taxonomy" id="2601677"/>
    <lineage>
        <taxon>Bacteria</taxon>
        <taxon>Bacillati</taxon>
        <taxon>Chloroflexota</taxon>
        <taxon>Tepidiformia</taxon>
        <taxon>Tepidiformales</taxon>
        <taxon>Tepidiformaceae</taxon>
        <taxon>Tepidiforma</taxon>
    </lineage>
</organism>
<gene>
    <name evidence="4" type="ORF">Tbon_07195</name>
</gene>
<dbReference type="RefSeq" id="WP_158067003.1">
    <property type="nucleotide sequence ID" value="NZ_CP042829.1"/>
</dbReference>
<dbReference type="PROSITE" id="PS00379">
    <property type="entry name" value="CDP_ALCOHOL_P_TRANSF"/>
    <property type="match status" value="1"/>
</dbReference>
<sequence>MTYDGLVSRYLNRPLSRPAARALRHTPVTPNQVTAFTLLLAVAAGAMLAAGWHIAGGIAIQAVSVIDGVDGELARLKNAATRFGAVFDAVTDRYADAALIAGMTVYAVRFEAWPRPEFVGMLALGASLIVSYSRARIEADLPHVARGGSLDRIFGLASRDVRSLLLAVGAVLGQCYLALALVAVLAGLTIAWRLAYLRFSPAASVPPPPQG</sequence>
<dbReference type="Gene3D" id="1.20.120.1760">
    <property type="match status" value="1"/>
</dbReference>
<dbReference type="InterPro" id="IPR043130">
    <property type="entry name" value="CDP-OH_PTrfase_TM_dom"/>
</dbReference>
<evidence type="ECO:0000256" key="3">
    <source>
        <dbReference type="SAM" id="Phobius"/>
    </source>
</evidence>
<evidence type="ECO:0000256" key="2">
    <source>
        <dbReference type="RuleBase" id="RU003750"/>
    </source>
</evidence>
<keyword evidence="1 2" id="KW-0808">Transferase</keyword>
<comment type="similarity">
    <text evidence="2">Belongs to the CDP-alcohol phosphatidyltransferase class-I family.</text>
</comment>
<dbReference type="Proteomes" id="UP000326331">
    <property type="component" value="Chromosome"/>
</dbReference>
<dbReference type="InterPro" id="IPR000462">
    <property type="entry name" value="CDP-OH_P_trans"/>
</dbReference>
<protein>
    <submittedName>
        <fullName evidence="4">CDP-alcohol phosphatidyltransferase family protein</fullName>
    </submittedName>
</protein>